<evidence type="ECO:0000259" key="1">
    <source>
        <dbReference type="PROSITE" id="PS50142"/>
    </source>
</evidence>
<gene>
    <name evidence="2" type="ORF">EDB92DRAFT_2118338</name>
</gene>
<dbReference type="GO" id="GO:0006396">
    <property type="term" value="P:RNA processing"/>
    <property type="evidence" value="ECO:0007669"/>
    <property type="project" value="InterPro"/>
</dbReference>
<protein>
    <recommendedName>
        <fullName evidence="1">RNase III domain-containing protein</fullName>
    </recommendedName>
</protein>
<dbReference type="GO" id="GO:0004525">
    <property type="term" value="F:ribonuclease III activity"/>
    <property type="evidence" value="ECO:0007669"/>
    <property type="project" value="InterPro"/>
</dbReference>
<dbReference type="Pfam" id="PF14622">
    <property type="entry name" value="Ribonucleas_3_3"/>
    <property type="match status" value="1"/>
</dbReference>
<sequence length="624" mass="69752">MNLRSPPSLFEGMGPIELDLAVDQSWILERWWFKLTHVCQTWRHLILASATGLDLHLVCTYGTPVRTMLTHAPPLPLIMYYPRGLGDGAVMDVLFLLQHRQRLHRIYVGAPAPNLLGLLDLMVGEYPTLLHLVIRSHTEQHSASSRTSVELPAKLQAPLLRHFTLFDIRPPLGSELLLRAEGLVTLDLMDVVDSPEAHPAHLVRQLAHMVQLERLVVHFRTVLPNRTVERTLSDVGSLTALPRLNLLSFHGGSAYLEGVLARISAPSLQALSLNFFAQLTFDLPHLVHFVRTAQEQTFPSLSSTAHARGGGTNFQFHTAELRFEAGTTCVLLDSRARDQSQADSAKTNPVQLHVSCRALDWQLAGLAQICGALAPLFERVERLTLGLYISHPYTNSDSDSDRAQWHVLLRAFGGTKILQLADSGSGRLVRSVLPFTAELLPALQKLRVNGLPLPHIRSRRLLEQIFTHRSLALRPKRSFEDSPDDPSPDNEQLVRIGDQVFSLVVTDLIRDHFPNLRVGPSSKVRDRLKHTATLSRVACLYHLHDCLLVQAAQATEVKGSLNAQAEVFMAYVGGLYREQGMGPVNDFLRPLLYSYVQDAYENIRREHLLPPMQTPRAPTLRSVS</sequence>
<dbReference type="Proteomes" id="UP001201163">
    <property type="component" value="Unassembled WGS sequence"/>
</dbReference>
<dbReference type="InterPro" id="IPR036389">
    <property type="entry name" value="RNase_III_sf"/>
</dbReference>
<reference evidence="2" key="1">
    <citation type="submission" date="2022-01" db="EMBL/GenBank/DDBJ databases">
        <title>Comparative genomics reveals a dynamic genome evolution in the ectomycorrhizal milk-cap (Lactarius) mushrooms.</title>
        <authorList>
            <consortium name="DOE Joint Genome Institute"/>
            <person name="Lebreton A."/>
            <person name="Tang N."/>
            <person name="Kuo A."/>
            <person name="LaButti K."/>
            <person name="Drula E."/>
            <person name="Barry K."/>
            <person name="Clum A."/>
            <person name="Lipzen A."/>
            <person name="Mousain D."/>
            <person name="Ng V."/>
            <person name="Wang R."/>
            <person name="Wang X."/>
            <person name="Dai Y."/>
            <person name="Henrissat B."/>
            <person name="Grigoriev I.V."/>
            <person name="Guerin-Laguette A."/>
            <person name="Yu F."/>
            <person name="Martin F.M."/>
        </authorList>
    </citation>
    <scope>NUCLEOTIDE SEQUENCE</scope>
    <source>
        <strain evidence="2">QP</strain>
    </source>
</reference>
<dbReference type="EMBL" id="JAKELL010000131">
    <property type="protein sequence ID" value="KAH8980726.1"/>
    <property type="molecule type" value="Genomic_DNA"/>
</dbReference>
<organism evidence="2 3">
    <name type="scientific">Lactarius akahatsu</name>
    <dbReference type="NCBI Taxonomy" id="416441"/>
    <lineage>
        <taxon>Eukaryota</taxon>
        <taxon>Fungi</taxon>
        <taxon>Dikarya</taxon>
        <taxon>Basidiomycota</taxon>
        <taxon>Agaricomycotina</taxon>
        <taxon>Agaricomycetes</taxon>
        <taxon>Russulales</taxon>
        <taxon>Russulaceae</taxon>
        <taxon>Lactarius</taxon>
    </lineage>
</organism>
<feature type="domain" description="RNase III" evidence="1">
    <location>
        <begin position="446"/>
        <end position="580"/>
    </location>
</feature>
<dbReference type="Gene3D" id="1.10.1520.10">
    <property type="entry name" value="Ribonuclease III domain"/>
    <property type="match status" value="1"/>
</dbReference>
<dbReference type="PROSITE" id="PS50142">
    <property type="entry name" value="RNASE_3_2"/>
    <property type="match status" value="1"/>
</dbReference>
<dbReference type="AlphaFoldDB" id="A0AAD4L828"/>
<evidence type="ECO:0000313" key="2">
    <source>
        <dbReference type="EMBL" id="KAH8980726.1"/>
    </source>
</evidence>
<dbReference type="InterPro" id="IPR000999">
    <property type="entry name" value="RNase_III_dom"/>
</dbReference>
<name>A0AAD4L828_9AGAM</name>
<dbReference type="CDD" id="cd00593">
    <property type="entry name" value="RIBOc"/>
    <property type="match status" value="1"/>
</dbReference>
<proteinExistence type="predicted"/>
<evidence type="ECO:0000313" key="3">
    <source>
        <dbReference type="Proteomes" id="UP001201163"/>
    </source>
</evidence>
<dbReference type="SUPFAM" id="SSF69065">
    <property type="entry name" value="RNase III domain-like"/>
    <property type="match status" value="1"/>
</dbReference>
<accession>A0AAD4L828</accession>
<dbReference type="SMART" id="SM00535">
    <property type="entry name" value="RIBOc"/>
    <property type="match status" value="1"/>
</dbReference>
<keyword evidence="3" id="KW-1185">Reference proteome</keyword>
<comment type="caution">
    <text evidence="2">The sequence shown here is derived from an EMBL/GenBank/DDBJ whole genome shotgun (WGS) entry which is preliminary data.</text>
</comment>